<feature type="transmembrane region" description="Helical" evidence="1">
    <location>
        <begin position="6"/>
        <end position="25"/>
    </location>
</feature>
<evidence type="ECO:0000256" key="1">
    <source>
        <dbReference type="SAM" id="Phobius"/>
    </source>
</evidence>
<dbReference type="EMBL" id="LNQE01001916">
    <property type="protein sequence ID" value="KUG02633.1"/>
    <property type="molecule type" value="Genomic_DNA"/>
</dbReference>
<keyword evidence="1" id="KW-1133">Transmembrane helix</keyword>
<keyword evidence="1" id="KW-0812">Transmembrane</keyword>
<keyword evidence="1" id="KW-0472">Membrane</keyword>
<comment type="caution">
    <text evidence="2">The sequence shown here is derived from an EMBL/GenBank/DDBJ whole genome shotgun (WGS) entry which is preliminary data.</text>
</comment>
<gene>
    <name evidence="2" type="ORF">ASZ90_020001</name>
</gene>
<name>A0A0W8E2D9_9ZZZZ</name>
<organism evidence="2">
    <name type="scientific">hydrocarbon metagenome</name>
    <dbReference type="NCBI Taxonomy" id="938273"/>
    <lineage>
        <taxon>unclassified sequences</taxon>
        <taxon>metagenomes</taxon>
        <taxon>ecological metagenomes</taxon>
    </lineage>
</organism>
<dbReference type="AlphaFoldDB" id="A0A0W8E2D9"/>
<feature type="transmembrane region" description="Helical" evidence="1">
    <location>
        <begin position="40"/>
        <end position="64"/>
    </location>
</feature>
<proteinExistence type="predicted"/>
<evidence type="ECO:0000313" key="2">
    <source>
        <dbReference type="EMBL" id="KUG02633.1"/>
    </source>
</evidence>
<sequence length="151" mass="16734">MVSIIALLIILVIAALIIGVIAAAVKESKPEGGNMVIKNVYIYLVLFATLMMTIGGSVAAFMAVADIVFPAPYYQSFEEYKQMGIKEPGNETANLSDAELESRYEAMVTAEIGRQKSRAQNNLVKSLGWIVVPLPVFVYYQRRLREKTQEL</sequence>
<reference evidence="2" key="1">
    <citation type="journal article" date="2015" name="Proc. Natl. Acad. Sci. U.S.A.">
        <title>Networks of energetic and metabolic interactions define dynamics in microbial communities.</title>
        <authorList>
            <person name="Embree M."/>
            <person name="Liu J.K."/>
            <person name="Al-Bassam M.M."/>
            <person name="Zengler K."/>
        </authorList>
    </citation>
    <scope>NUCLEOTIDE SEQUENCE</scope>
</reference>
<evidence type="ECO:0008006" key="3">
    <source>
        <dbReference type="Google" id="ProtNLM"/>
    </source>
</evidence>
<protein>
    <recommendedName>
        <fullName evidence="3">DUF5671 domain-containing protein</fullName>
    </recommendedName>
</protein>
<accession>A0A0W8E2D9</accession>